<keyword evidence="4 8" id="KW-1133">Transmembrane helix</keyword>
<feature type="transmembrane region" description="Helical" evidence="8">
    <location>
        <begin position="201"/>
        <end position="230"/>
    </location>
</feature>
<feature type="domain" description="Cation/H+ exchanger transmembrane" evidence="9">
    <location>
        <begin position="54"/>
        <end position="436"/>
    </location>
</feature>
<dbReference type="STRING" id="1081109.A0A166UGC0"/>
<comment type="subcellular location">
    <subcellularLocation>
        <location evidence="1">Membrane</location>
        <topology evidence="1">Multi-pass membrane protein</topology>
    </subcellularLocation>
</comment>
<evidence type="ECO:0000259" key="9">
    <source>
        <dbReference type="Pfam" id="PF00999"/>
    </source>
</evidence>
<dbReference type="EMBL" id="AZGY01000002">
    <property type="protein sequence ID" value="OAA32469.1"/>
    <property type="molecule type" value="Genomic_DNA"/>
</dbReference>
<feature type="transmembrane region" description="Helical" evidence="8">
    <location>
        <begin position="97"/>
        <end position="118"/>
    </location>
</feature>
<feature type="region of interest" description="Disordered" evidence="7">
    <location>
        <begin position="675"/>
        <end position="696"/>
    </location>
</feature>
<keyword evidence="2" id="KW-0813">Transport</keyword>
<keyword evidence="6 8" id="KW-0472">Membrane</keyword>
<dbReference type="PANTHER" id="PTHR32468">
    <property type="entry name" value="CATION/H + ANTIPORTER"/>
    <property type="match status" value="1"/>
</dbReference>
<dbReference type="GO" id="GO:1902600">
    <property type="term" value="P:proton transmembrane transport"/>
    <property type="evidence" value="ECO:0007669"/>
    <property type="project" value="InterPro"/>
</dbReference>
<keyword evidence="3 8" id="KW-0812">Transmembrane</keyword>
<keyword evidence="5" id="KW-0406">Ion transport</keyword>
<feature type="transmembrane region" description="Helical" evidence="8">
    <location>
        <begin position="387"/>
        <end position="408"/>
    </location>
</feature>
<dbReference type="GO" id="GO:0015297">
    <property type="term" value="F:antiporter activity"/>
    <property type="evidence" value="ECO:0007669"/>
    <property type="project" value="InterPro"/>
</dbReference>
<evidence type="ECO:0000256" key="6">
    <source>
        <dbReference type="ARBA" id="ARBA00023136"/>
    </source>
</evidence>
<feature type="transmembrane region" description="Helical" evidence="8">
    <location>
        <begin position="275"/>
        <end position="306"/>
    </location>
</feature>
<dbReference type="GO" id="GO:0016020">
    <property type="term" value="C:membrane"/>
    <property type="evidence" value="ECO:0007669"/>
    <property type="project" value="UniProtKB-SubCell"/>
</dbReference>
<dbReference type="Proteomes" id="UP000078544">
    <property type="component" value="Unassembled WGS sequence"/>
</dbReference>
<dbReference type="PANTHER" id="PTHR32468:SF0">
    <property type="entry name" value="K(+)_H(+) ANTIPORTER 1"/>
    <property type="match status" value="1"/>
</dbReference>
<protein>
    <submittedName>
        <fullName evidence="10">K(+)/H(+) antiporter 1</fullName>
    </submittedName>
</protein>
<feature type="compositionally biased region" description="Low complexity" evidence="7">
    <location>
        <begin position="760"/>
        <end position="775"/>
    </location>
</feature>
<comment type="caution">
    <text evidence="10">The sequence shown here is derived from an EMBL/GenBank/DDBJ whole genome shotgun (WGS) entry which is preliminary data.</text>
</comment>
<evidence type="ECO:0000313" key="10">
    <source>
        <dbReference type="EMBL" id="OAA32469.1"/>
    </source>
</evidence>
<feature type="region of interest" description="Disordered" evidence="7">
    <location>
        <begin position="756"/>
        <end position="775"/>
    </location>
</feature>
<feature type="transmembrane region" description="Helical" evidence="8">
    <location>
        <begin position="236"/>
        <end position="254"/>
    </location>
</feature>
<feature type="transmembrane region" description="Helical" evidence="8">
    <location>
        <begin position="37"/>
        <end position="55"/>
    </location>
</feature>
<feature type="transmembrane region" description="Helical" evidence="8">
    <location>
        <begin position="67"/>
        <end position="85"/>
    </location>
</feature>
<evidence type="ECO:0000256" key="2">
    <source>
        <dbReference type="ARBA" id="ARBA00022448"/>
    </source>
</evidence>
<evidence type="ECO:0000256" key="4">
    <source>
        <dbReference type="ARBA" id="ARBA00022989"/>
    </source>
</evidence>
<feature type="compositionally biased region" description="Low complexity" evidence="7">
    <location>
        <begin position="509"/>
        <end position="520"/>
    </location>
</feature>
<accession>A0A166UGC0</accession>
<feature type="transmembrane region" description="Helical" evidence="8">
    <location>
        <begin position="354"/>
        <end position="375"/>
    </location>
</feature>
<dbReference type="AlphaFoldDB" id="A0A166UGC0"/>
<evidence type="ECO:0000313" key="11">
    <source>
        <dbReference type="Proteomes" id="UP000078544"/>
    </source>
</evidence>
<proteinExistence type="predicted"/>
<feature type="transmembrane region" description="Helical" evidence="8">
    <location>
        <begin position="130"/>
        <end position="155"/>
    </location>
</feature>
<feature type="region of interest" description="Disordered" evidence="7">
    <location>
        <begin position="509"/>
        <end position="536"/>
    </location>
</feature>
<evidence type="ECO:0000256" key="7">
    <source>
        <dbReference type="SAM" id="MobiDB-lite"/>
    </source>
</evidence>
<organism evidence="10 11">
    <name type="scientific">Moelleriella libera RCEF 2490</name>
    <dbReference type="NCBI Taxonomy" id="1081109"/>
    <lineage>
        <taxon>Eukaryota</taxon>
        <taxon>Fungi</taxon>
        <taxon>Dikarya</taxon>
        <taxon>Ascomycota</taxon>
        <taxon>Pezizomycotina</taxon>
        <taxon>Sordariomycetes</taxon>
        <taxon>Hypocreomycetidae</taxon>
        <taxon>Hypocreales</taxon>
        <taxon>Clavicipitaceae</taxon>
        <taxon>Moelleriella</taxon>
    </lineage>
</organism>
<dbReference type="InterPro" id="IPR050794">
    <property type="entry name" value="CPA2_transporter"/>
</dbReference>
<keyword evidence="11" id="KW-1185">Reference proteome</keyword>
<feature type="transmembrane region" description="Helical" evidence="8">
    <location>
        <begin position="326"/>
        <end position="347"/>
    </location>
</feature>
<feature type="transmembrane region" description="Helical" evidence="8">
    <location>
        <begin position="420"/>
        <end position="443"/>
    </location>
</feature>
<reference evidence="10 11" key="1">
    <citation type="journal article" date="2016" name="Genome Biol. Evol.">
        <title>Divergent and convergent evolution of fungal pathogenicity.</title>
        <authorList>
            <person name="Shang Y."/>
            <person name="Xiao G."/>
            <person name="Zheng P."/>
            <person name="Cen K."/>
            <person name="Zhan S."/>
            <person name="Wang C."/>
        </authorList>
    </citation>
    <scope>NUCLEOTIDE SEQUENCE [LARGE SCALE GENOMIC DNA]</scope>
    <source>
        <strain evidence="10 11">RCEF 2490</strain>
    </source>
</reference>
<evidence type="ECO:0000256" key="8">
    <source>
        <dbReference type="SAM" id="Phobius"/>
    </source>
</evidence>
<feature type="transmembrane region" description="Helical" evidence="8">
    <location>
        <begin position="167"/>
        <end position="189"/>
    </location>
</feature>
<dbReference type="InterPro" id="IPR038770">
    <property type="entry name" value="Na+/solute_symporter_sf"/>
</dbReference>
<evidence type="ECO:0000256" key="1">
    <source>
        <dbReference type="ARBA" id="ARBA00004141"/>
    </source>
</evidence>
<dbReference type="Gene3D" id="1.20.1530.20">
    <property type="match status" value="1"/>
</dbReference>
<evidence type="ECO:0000256" key="3">
    <source>
        <dbReference type="ARBA" id="ARBA00022692"/>
    </source>
</evidence>
<dbReference type="Pfam" id="PF00999">
    <property type="entry name" value="Na_H_Exchanger"/>
    <property type="match status" value="1"/>
</dbReference>
<dbReference type="InterPro" id="IPR006153">
    <property type="entry name" value="Cation/H_exchanger_TM"/>
</dbReference>
<sequence length="888" mass="94992">MASVSSSAAAVASTARAAHQGGVLDGGNPSHYDPKNPIILFIIQAGLIIIVCHVLHWPLSKIRQPRVIAEVIGGIILGPSVMGRIPGFKDAIFPDASIPNLSNVANLGLVLYLFLIGLETDVRFLISNWRIATSVAVAGLALPFGIGCALAYGVYHQFRDDAGLVPIRFSVYMLFIGIAVAITAFPVLCRILTELKLLDTGVGIITLSAGVANDVVGWILLALCVALVNAGSGLNSLWMLLCSAGYLLLLLYAVKPALIWIFRRTGSIQNGPSQSIISLILLVALASAFFTGIIGIHPIFGAFMAGLIIPRDERFNIRVTEKLEDLIGALFLPLYFTLSGLSTNLGLLDSGTAWGYVFATTFAAFFSKIIGASLAARFSGLVWRESFTIGVLMSCKGLVELIVLNIGLQANILSTRTFTIFVVMALLTTFATTPIVSVLYPPWYQKKLEAWKRGEIDWDTGAPISPEFIASSESKESRPTLGRVNRLLVYLRLDNMPSLLQLLALFGDSSSPSSTTTSSPAVSESGKDEIRNTSTVTEVQERPVWAHGIRLLQLTDRDSSVMTVAQVDDFTRHDPIVNTFRTVGQLHNLAASGEVAIMPESRFAEAIAAKSFKMASDLVLVPWTETGAMGDAQVLSSTTVDDKIGSSYGSFVRSLFDSHEHNMAIFFSRSSPSAASPAVAASTGTPSDSKGKSSDRAAQLMRTYSIGALREDFPTVSSVGKPYHILLVYFGDEDDQLALRLVLQLCEKSKATATIYRAQSSSSSSSPSASSNSASGDALFDNAAAQLPPSMSSRVKFESASGPPPTVEELLQYATAETESDVPESRARPNLVVIGRRDGASPLDEGKWNVRPREDLRTCLGGLAANFVAGGVRADLLVVQAKKKADAS</sequence>
<gene>
    <name evidence="10" type="ORF">AAL_01801</name>
</gene>
<dbReference type="OrthoDB" id="2687058at2759"/>
<name>A0A166UGC0_9HYPO</name>
<evidence type="ECO:0000256" key="5">
    <source>
        <dbReference type="ARBA" id="ARBA00023065"/>
    </source>
</evidence>